<dbReference type="RefSeq" id="WP_051682881.1">
    <property type="nucleotide sequence ID" value="NZ_JMKI01000051.1"/>
</dbReference>
<gene>
    <name evidence="1" type="ORF">EH55_11095</name>
</gene>
<reference evidence="1 2" key="1">
    <citation type="submission" date="2014-04" db="EMBL/GenBank/DDBJ databases">
        <title>Draft Genome Sequence of Synergistes jonesii.</title>
        <authorList>
            <person name="Coil D.A."/>
            <person name="Eisen J.A."/>
            <person name="Holland-Moritz H.E."/>
        </authorList>
    </citation>
    <scope>NUCLEOTIDE SEQUENCE [LARGE SCALE GENOMIC DNA]</scope>
    <source>
        <strain evidence="1 2">78-1</strain>
    </source>
</reference>
<evidence type="ECO:0000313" key="2">
    <source>
        <dbReference type="Proteomes" id="UP000027665"/>
    </source>
</evidence>
<dbReference type="OrthoDB" id="9810148at2"/>
<keyword evidence="2" id="KW-1185">Reference proteome</keyword>
<dbReference type="Proteomes" id="UP000027665">
    <property type="component" value="Unassembled WGS sequence"/>
</dbReference>
<dbReference type="AlphaFoldDB" id="A0A073J113"/>
<dbReference type="eggNOG" id="COG0470">
    <property type="taxonomic scope" value="Bacteria"/>
</dbReference>
<name>A0A073J113_9BACT</name>
<accession>A0A073J113</accession>
<dbReference type="GeneID" id="90984826"/>
<proteinExistence type="predicted"/>
<dbReference type="STRING" id="2754.EH55_11095"/>
<dbReference type="Pfam" id="PF13177">
    <property type="entry name" value="DNA_pol3_delta2"/>
    <property type="match status" value="1"/>
</dbReference>
<comment type="caution">
    <text evidence="1">The sequence shown here is derived from an EMBL/GenBank/DDBJ whole genome shotgun (WGS) entry which is preliminary data.</text>
</comment>
<dbReference type="SUPFAM" id="SSF52540">
    <property type="entry name" value="P-loop containing nucleoside triphosphate hydrolases"/>
    <property type="match status" value="1"/>
</dbReference>
<sequence length="247" mass="28020">MNAETSALIEASGGWRELSAAAEGGRLPQSAGVVIPRVMQETFAEMYGRLVLGDDNLWREGRHPDMISAGDVATPPNIDDCRRLQGELALHPLSARRRLAVVWMAARLSTEASNSLLKITEEPPAHGNILFISEEDNFIPTIKSRIWLVHVELPEEMSKAQPMPRSNEEWARWMDVGRKPSPEILYLEMQAWARDFVQKNDYKKAAEIDFLVRIMEQRRLSVPVIEDLAFALFKEEVPNEQIFGGLW</sequence>
<organism evidence="1 2">
    <name type="scientific">Synergistes jonesii</name>
    <dbReference type="NCBI Taxonomy" id="2754"/>
    <lineage>
        <taxon>Bacteria</taxon>
        <taxon>Thermotogati</taxon>
        <taxon>Synergistota</taxon>
        <taxon>Synergistia</taxon>
        <taxon>Synergistales</taxon>
        <taxon>Synergistaceae</taxon>
        <taxon>Synergistes</taxon>
    </lineage>
</organism>
<dbReference type="Gene3D" id="3.40.50.300">
    <property type="entry name" value="P-loop containing nucleotide triphosphate hydrolases"/>
    <property type="match status" value="1"/>
</dbReference>
<protein>
    <submittedName>
        <fullName evidence="1">Uncharacterized protein</fullName>
    </submittedName>
</protein>
<dbReference type="EMBL" id="JMKI01000051">
    <property type="protein sequence ID" value="KEJ91382.1"/>
    <property type="molecule type" value="Genomic_DNA"/>
</dbReference>
<dbReference type="InterPro" id="IPR027417">
    <property type="entry name" value="P-loop_NTPase"/>
</dbReference>
<evidence type="ECO:0000313" key="1">
    <source>
        <dbReference type="EMBL" id="KEJ91382.1"/>
    </source>
</evidence>